<dbReference type="InterPro" id="IPR027417">
    <property type="entry name" value="P-loop_NTPase"/>
</dbReference>
<dbReference type="GO" id="GO:0005524">
    <property type="term" value="F:ATP binding"/>
    <property type="evidence" value="ECO:0007669"/>
    <property type="project" value="InterPro"/>
</dbReference>
<protein>
    <recommendedName>
        <fullName evidence="1">Helicase/UvrB N-terminal domain-containing protein</fullName>
    </recommendedName>
</protein>
<name>A0A554LH28_9BACT</name>
<dbReference type="GO" id="GO:0003677">
    <property type="term" value="F:DNA binding"/>
    <property type="evidence" value="ECO:0007669"/>
    <property type="project" value="InterPro"/>
</dbReference>
<evidence type="ECO:0000313" key="2">
    <source>
        <dbReference type="EMBL" id="TSC92152.1"/>
    </source>
</evidence>
<accession>A0A554LH28</accession>
<proteinExistence type="predicted"/>
<gene>
    <name evidence="2" type="ORF">CEN91_556</name>
</gene>
<dbReference type="SUPFAM" id="SSF52540">
    <property type="entry name" value="P-loop containing nucleoside triphosphate hydrolases"/>
    <property type="match status" value="1"/>
</dbReference>
<sequence>MNNYNSQLSMLSLPQKLKELVLKWREEGYKDATEKTKRLLDFWFNEAHELGDGTEFEYRNAQREAIETLIYCHEILKVRNLYELNRALGEPLPAVPSSYIWPKYAFKMATGSGKTMVMAMAVVWSYFNDYTKNFLLIAPNLIVLDRLGTDFIDGKIFRKYPLIPTEWQGGFQLDVIGADDSPIPKKPAVLPGLSDLKDAAATMLRWFNLK</sequence>
<feature type="domain" description="Helicase/UvrB N-terminal" evidence="1">
    <location>
        <begin position="56"/>
        <end position="152"/>
    </location>
</feature>
<dbReference type="InterPro" id="IPR006935">
    <property type="entry name" value="Helicase/UvrB_N"/>
</dbReference>
<organism evidence="2 3">
    <name type="scientific">Candidatus Berkelbacteria bacterium Licking1014_85</name>
    <dbReference type="NCBI Taxonomy" id="2017148"/>
    <lineage>
        <taxon>Bacteria</taxon>
        <taxon>Candidatus Berkelbacteria</taxon>
    </lineage>
</organism>
<evidence type="ECO:0000259" key="1">
    <source>
        <dbReference type="Pfam" id="PF04851"/>
    </source>
</evidence>
<dbReference type="Pfam" id="PF04851">
    <property type="entry name" value="ResIII"/>
    <property type="match status" value="1"/>
</dbReference>
<dbReference type="GO" id="GO:0016787">
    <property type="term" value="F:hydrolase activity"/>
    <property type="evidence" value="ECO:0007669"/>
    <property type="project" value="InterPro"/>
</dbReference>
<comment type="caution">
    <text evidence="2">The sequence shown here is derived from an EMBL/GenBank/DDBJ whole genome shotgun (WGS) entry which is preliminary data.</text>
</comment>
<dbReference type="EMBL" id="VMGI01000086">
    <property type="protein sequence ID" value="TSC92152.1"/>
    <property type="molecule type" value="Genomic_DNA"/>
</dbReference>
<dbReference type="AlphaFoldDB" id="A0A554LH28"/>
<dbReference type="Proteomes" id="UP000315589">
    <property type="component" value="Unassembled WGS sequence"/>
</dbReference>
<reference evidence="2 3" key="1">
    <citation type="submission" date="2017-07" db="EMBL/GenBank/DDBJ databases">
        <title>Mechanisms for carbon and nitrogen cycling indicate functional differentiation within the Candidate Phyla Radiation.</title>
        <authorList>
            <person name="Danczak R.E."/>
            <person name="Johnston M.D."/>
            <person name="Kenah C."/>
            <person name="Slattery M."/>
            <person name="Wrighton K.C."/>
            <person name="Wilkins M.J."/>
        </authorList>
    </citation>
    <scope>NUCLEOTIDE SEQUENCE [LARGE SCALE GENOMIC DNA]</scope>
    <source>
        <strain evidence="2">Licking1014_85</strain>
    </source>
</reference>
<evidence type="ECO:0000313" key="3">
    <source>
        <dbReference type="Proteomes" id="UP000315589"/>
    </source>
</evidence>